<dbReference type="Proteomes" id="UP000300142">
    <property type="component" value="Unassembled WGS sequence"/>
</dbReference>
<dbReference type="PROSITE" id="PS00107">
    <property type="entry name" value="PROTEIN_KINASE_ATP"/>
    <property type="match status" value="1"/>
</dbReference>
<organism evidence="12 13">
    <name type="scientific">Sphaerospermopsis reniformis</name>
    <dbReference type="NCBI Taxonomy" id="531300"/>
    <lineage>
        <taxon>Bacteria</taxon>
        <taxon>Bacillati</taxon>
        <taxon>Cyanobacteriota</taxon>
        <taxon>Cyanophyceae</taxon>
        <taxon>Nostocales</taxon>
        <taxon>Aphanizomenonaceae</taxon>
        <taxon>Sphaerospermopsis</taxon>
    </lineage>
</organism>
<evidence type="ECO:0000256" key="6">
    <source>
        <dbReference type="ARBA" id="ARBA00022840"/>
    </source>
</evidence>
<dbReference type="EC" id="2.7.11.1" evidence="1"/>
<keyword evidence="13" id="KW-1185">Reference proteome</keyword>
<keyword evidence="5 12" id="KW-0418">Kinase</keyword>
<dbReference type="EMBL" id="BJCE01000037">
    <property type="protein sequence ID" value="GCL36440.1"/>
    <property type="molecule type" value="Genomic_DNA"/>
</dbReference>
<keyword evidence="10" id="KW-0472">Membrane</keyword>
<dbReference type="GO" id="GO:0004674">
    <property type="term" value="F:protein serine/threonine kinase activity"/>
    <property type="evidence" value="ECO:0007669"/>
    <property type="project" value="UniProtKB-KW"/>
</dbReference>
<evidence type="ECO:0000313" key="13">
    <source>
        <dbReference type="Proteomes" id="UP000300142"/>
    </source>
</evidence>
<sequence>MKIGGRYEYDENHNQLGKGGFGTTFLAKDTKRPGNPLCVVKKFTPPSTEPDTSLKKLKEFFDQEAEILEKLGKHDQIPTLLAHFAENQEFFIVQEYIEGHDLSDELTSCPKMSESDVIKLLLEILEVLEFVHKNEVIHRDITPRNIRRRQSDNKIVLIDFGAVKQISTQLVNNQGQITSTLIIGTTEYMPPERKIGRTTFSSDIYSVGIIALQALTGLRPEESEDNNIENNNILKDNNTLKIVWRDHVNVSPKLAEILDKMVNSDPIKRYHAAKEALEALRCLSFSNDTVNQNQTLESNDKGIVRTVVVALNKNSNSLIQVLLVVIPLIIFTIIATSTIIFIPKMITQRENFLPYENKKYGIKIIKYPESWSPPDIENPVTGEFVTFLSPKQKNGDQFQERLTISVEEKFYGTLEEFTNSNKKEIKNSLVNANILEESQTTLSNRLATKLVYSGQAEGYNFSFKNMQIVTLKGDRVYKVTYTAKIDDYEHFLKTAESMIKSLKID</sequence>
<feature type="domain" description="Protein kinase" evidence="11">
    <location>
        <begin position="10"/>
        <end position="286"/>
    </location>
</feature>
<comment type="catalytic activity">
    <reaction evidence="8">
        <text>L-seryl-[protein] + ATP = O-phospho-L-seryl-[protein] + ADP + H(+)</text>
        <dbReference type="Rhea" id="RHEA:17989"/>
        <dbReference type="Rhea" id="RHEA-COMP:9863"/>
        <dbReference type="Rhea" id="RHEA-COMP:11604"/>
        <dbReference type="ChEBI" id="CHEBI:15378"/>
        <dbReference type="ChEBI" id="CHEBI:29999"/>
        <dbReference type="ChEBI" id="CHEBI:30616"/>
        <dbReference type="ChEBI" id="CHEBI:83421"/>
        <dbReference type="ChEBI" id="CHEBI:456216"/>
        <dbReference type="EC" id="2.7.11.1"/>
    </reaction>
</comment>
<evidence type="ECO:0000256" key="7">
    <source>
        <dbReference type="ARBA" id="ARBA00047899"/>
    </source>
</evidence>
<dbReference type="Pfam" id="PF00069">
    <property type="entry name" value="Pkinase"/>
    <property type="match status" value="1"/>
</dbReference>
<keyword evidence="3" id="KW-0808">Transferase</keyword>
<dbReference type="Gene3D" id="3.40.1000.10">
    <property type="entry name" value="Mog1/PsbP, alpha/beta/alpha sandwich"/>
    <property type="match status" value="1"/>
</dbReference>
<evidence type="ECO:0000259" key="11">
    <source>
        <dbReference type="PROSITE" id="PS50011"/>
    </source>
</evidence>
<accession>A0A479ZUM7</accession>
<name>A0A479ZUM7_9CYAN</name>
<comment type="catalytic activity">
    <reaction evidence="7">
        <text>L-threonyl-[protein] + ATP = O-phospho-L-threonyl-[protein] + ADP + H(+)</text>
        <dbReference type="Rhea" id="RHEA:46608"/>
        <dbReference type="Rhea" id="RHEA-COMP:11060"/>
        <dbReference type="Rhea" id="RHEA-COMP:11605"/>
        <dbReference type="ChEBI" id="CHEBI:15378"/>
        <dbReference type="ChEBI" id="CHEBI:30013"/>
        <dbReference type="ChEBI" id="CHEBI:30616"/>
        <dbReference type="ChEBI" id="CHEBI:61977"/>
        <dbReference type="ChEBI" id="CHEBI:456216"/>
        <dbReference type="EC" id="2.7.11.1"/>
    </reaction>
</comment>
<dbReference type="PANTHER" id="PTHR24363">
    <property type="entry name" value="SERINE/THREONINE PROTEIN KINASE"/>
    <property type="match status" value="1"/>
</dbReference>
<protein>
    <recommendedName>
        <fullName evidence="1">non-specific serine/threonine protein kinase</fullName>
        <ecNumber evidence="1">2.7.11.1</ecNumber>
    </recommendedName>
</protein>
<dbReference type="GO" id="GO:0005524">
    <property type="term" value="F:ATP binding"/>
    <property type="evidence" value="ECO:0007669"/>
    <property type="project" value="UniProtKB-UniRule"/>
</dbReference>
<evidence type="ECO:0000256" key="2">
    <source>
        <dbReference type="ARBA" id="ARBA00022527"/>
    </source>
</evidence>
<evidence type="ECO:0000256" key="9">
    <source>
        <dbReference type="PROSITE-ProRule" id="PRU10141"/>
    </source>
</evidence>
<dbReference type="PANTHER" id="PTHR24363:SF0">
    <property type="entry name" value="SERINE_THREONINE KINASE LIKE DOMAIN CONTAINING 1"/>
    <property type="match status" value="1"/>
</dbReference>
<dbReference type="SUPFAM" id="SSF56112">
    <property type="entry name" value="Protein kinase-like (PK-like)"/>
    <property type="match status" value="1"/>
</dbReference>
<comment type="caution">
    <text evidence="12">The sequence shown here is derived from an EMBL/GenBank/DDBJ whole genome shotgun (WGS) entry which is preliminary data.</text>
</comment>
<keyword evidence="10" id="KW-0812">Transmembrane</keyword>
<dbReference type="InterPro" id="IPR011009">
    <property type="entry name" value="Kinase-like_dom_sf"/>
</dbReference>
<feature type="binding site" evidence="9">
    <location>
        <position position="42"/>
    </location>
    <ligand>
        <name>ATP</name>
        <dbReference type="ChEBI" id="CHEBI:30616"/>
    </ligand>
</feature>
<evidence type="ECO:0000313" key="12">
    <source>
        <dbReference type="EMBL" id="GCL36440.1"/>
    </source>
</evidence>
<dbReference type="InterPro" id="IPR000719">
    <property type="entry name" value="Prot_kinase_dom"/>
</dbReference>
<dbReference type="InterPro" id="IPR017441">
    <property type="entry name" value="Protein_kinase_ATP_BS"/>
</dbReference>
<keyword evidence="6 9" id="KW-0067">ATP-binding</keyword>
<evidence type="ECO:0000256" key="4">
    <source>
        <dbReference type="ARBA" id="ARBA00022741"/>
    </source>
</evidence>
<keyword evidence="2 12" id="KW-0723">Serine/threonine-protein kinase</keyword>
<dbReference type="PROSITE" id="PS50011">
    <property type="entry name" value="PROTEIN_KINASE_DOM"/>
    <property type="match status" value="1"/>
</dbReference>
<evidence type="ECO:0000256" key="8">
    <source>
        <dbReference type="ARBA" id="ARBA00048679"/>
    </source>
</evidence>
<dbReference type="Gene3D" id="1.10.510.10">
    <property type="entry name" value="Transferase(Phosphotransferase) domain 1"/>
    <property type="match status" value="1"/>
</dbReference>
<dbReference type="AlphaFoldDB" id="A0A479ZUM7"/>
<evidence type="ECO:0000256" key="3">
    <source>
        <dbReference type="ARBA" id="ARBA00022679"/>
    </source>
</evidence>
<reference evidence="13" key="1">
    <citation type="submission" date="2019-02" db="EMBL/GenBank/DDBJ databases">
        <title>Draft genome sequence of Sphaerospermopsis reniformis NIES-1949.</title>
        <authorList>
            <person name="Yamaguchi H."/>
            <person name="Suzuki S."/>
            <person name="Kawachi M."/>
        </authorList>
    </citation>
    <scope>NUCLEOTIDE SEQUENCE [LARGE SCALE GENOMIC DNA]</scope>
    <source>
        <strain evidence="13">NIES-1949</strain>
    </source>
</reference>
<feature type="transmembrane region" description="Helical" evidence="10">
    <location>
        <begin position="318"/>
        <end position="342"/>
    </location>
</feature>
<evidence type="ECO:0000256" key="10">
    <source>
        <dbReference type="SAM" id="Phobius"/>
    </source>
</evidence>
<evidence type="ECO:0000256" key="1">
    <source>
        <dbReference type="ARBA" id="ARBA00012513"/>
    </source>
</evidence>
<keyword evidence="4 9" id="KW-0547">Nucleotide-binding</keyword>
<keyword evidence="10" id="KW-1133">Transmembrane helix</keyword>
<dbReference type="CDD" id="cd14014">
    <property type="entry name" value="STKc_PknB_like"/>
    <property type="match status" value="1"/>
</dbReference>
<proteinExistence type="predicted"/>
<evidence type="ECO:0000256" key="5">
    <source>
        <dbReference type="ARBA" id="ARBA00022777"/>
    </source>
</evidence>
<gene>
    <name evidence="12" type="ORF">SR1949_15440</name>
</gene>